<evidence type="ECO:0000256" key="1">
    <source>
        <dbReference type="PROSITE-ProRule" id="PRU00169"/>
    </source>
</evidence>
<dbReference type="AlphaFoldDB" id="E1YLS1"/>
<accession>E1YLS1</accession>
<organism evidence="3">
    <name type="scientific">uncultured Desulfobacterium sp</name>
    <dbReference type="NCBI Taxonomy" id="201089"/>
    <lineage>
        <taxon>Bacteria</taxon>
        <taxon>Pseudomonadati</taxon>
        <taxon>Thermodesulfobacteriota</taxon>
        <taxon>Desulfobacteria</taxon>
        <taxon>Desulfobacterales</taxon>
        <taxon>Desulfobacteriaceae</taxon>
        <taxon>Desulfobacterium</taxon>
        <taxon>environmental samples</taxon>
    </lineage>
</organism>
<proteinExistence type="predicted"/>
<feature type="domain" description="Response regulatory" evidence="2">
    <location>
        <begin position="1"/>
        <end position="131"/>
    </location>
</feature>
<keyword evidence="1" id="KW-0597">Phosphoprotein</keyword>
<dbReference type="InterPro" id="IPR001789">
    <property type="entry name" value="Sig_transdc_resp-reg_receiver"/>
</dbReference>
<dbReference type="InterPro" id="IPR011006">
    <property type="entry name" value="CheY-like_superfamily"/>
</dbReference>
<dbReference type="EMBL" id="FR695877">
    <property type="protein sequence ID" value="CBX31054.1"/>
    <property type="molecule type" value="Genomic_DNA"/>
</dbReference>
<dbReference type="GO" id="GO:0000160">
    <property type="term" value="P:phosphorelay signal transduction system"/>
    <property type="evidence" value="ECO:0007669"/>
    <property type="project" value="InterPro"/>
</dbReference>
<name>E1YLS1_9BACT</name>
<feature type="modified residue" description="4-aspartylphosphate" evidence="1">
    <location>
        <position position="46"/>
    </location>
</feature>
<gene>
    <name evidence="3" type="ORF">N47_E45660</name>
</gene>
<reference evidence="3" key="1">
    <citation type="journal article" date="2011" name="Environ. Microbiol.">
        <title>Genomic insights into the metabolic potential of the polycyclic aromatic hydrocarbon degrading sulfate-reducing Deltaproteobacterium N47.</title>
        <authorList>
            <person name="Bergmann F."/>
            <person name="Selesi D."/>
            <person name="Weinmaier T."/>
            <person name="Tischler P."/>
            <person name="Rattei T."/>
            <person name="Meckenstock R.U."/>
        </authorList>
    </citation>
    <scope>NUCLEOTIDE SEQUENCE</scope>
</reference>
<evidence type="ECO:0000259" key="2">
    <source>
        <dbReference type="PROSITE" id="PS50110"/>
    </source>
</evidence>
<dbReference type="Pfam" id="PF00072">
    <property type="entry name" value="Response_reg"/>
    <property type="match status" value="1"/>
</dbReference>
<dbReference type="Gene3D" id="3.40.50.2300">
    <property type="match status" value="1"/>
</dbReference>
<dbReference type="PROSITE" id="PS50110">
    <property type="entry name" value="RESPONSE_REGULATORY"/>
    <property type="match status" value="1"/>
</dbReference>
<sequence length="131" mass="14796">MIRVLPKMTKRMLERLGYTVLAASMPDKAISLAKTHPGDIHLLITDVIMPAMNGRDLFECIHDIRPAIKCLFMSGYTAGVIANHGVLDEGEFTSCRNLFRQWIWPAKFARRLKGKDENNNLSHFQNVSVGI</sequence>
<dbReference type="SUPFAM" id="SSF52172">
    <property type="entry name" value="CheY-like"/>
    <property type="match status" value="1"/>
</dbReference>
<protein>
    <recommendedName>
        <fullName evidence="2">Response regulatory domain-containing protein</fullName>
    </recommendedName>
</protein>
<evidence type="ECO:0000313" key="3">
    <source>
        <dbReference type="EMBL" id="CBX31054.1"/>
    </source>
</evidence>